<dbReference type="Gene3D" id="3.40.30.10">
    <property type="entry name" value="Glutaredoxin"/>
    <property type="match status" value="1"/>
</dbReference>
<gene>
    <name evidence="2" type="ORF">SAMN02745227_00843</name>
</gene>
<dbReference type="InterPro" id="IPR036249">
    <property type="entry name" value="Thioredoxin-like_sf"/>
</dbReference>
<evidence type="ECO:0000313" key="3">
    <source>
        <dbReference type="Proteomes" id="UP000243547"/>
    </source>
</evidence>
<proteinExistence type="inferred from homology"/>
<dbReference type="Proteomes" id="UP000243547">
    <property type="component" value="Unassembled WGS sequence"/>
</dbReference>
<name>A0A1M6MMH2_9FIRM</name>
<dbReference type="PANTHER" id="PTHR30041:SF8">
    <property type="entry name" value="PROTEIN YFFB"/>
    <property type="match status" value="1"/>
</dbReference>
<evidence type="ECO:0000313" key="2">
    <source>
        <dbReference type="EMBL" id="SHJ84614.1"/>
    </source>
</evidence>
<dbReference type="EMBL" id="FRAI01000007">
    <property type="protein sequence ID" value="SHJ84614.1"/>
    <property type="molecule type" value="Genomic_DNA"/>
</dbReference>
<accession>A0A1M6MMH2</accession>
<keyword evidence="3" id="KW-1185">Reference proteome</keyword>
<dbReference type="AlphaFoldDB" id="A0A1M6MMH2"/>
<dbReference type="Pfam" id="PF03960">
    <property type="entry name" value="ArsC"/>
    <property type="match status" value="1"/>
</dbReference>
<dbReference type="PANTHER" id="PTHR30041">
    <property type="entry name" value="ARSENATE REDUCTASE"/>
    <property type="match status" value="1"/>
</dbReference>
<organism evidence="2 3">
    <name type="scientific">Anaerobranca californiensis DSM 14826</name>
    <dbReference type="NCBI Taxonomy" id="1120989"/>
    <lineage>
        <taxon>Bacteria</taxon>
        <taxon>Bacillati</taxon>
        <taxon>Bacillota</taxon>
        <taxon>Clostridia</taxon>
        <taxon>Eubacteriales</taxon>
        <taxon>Proteinivoracaceae</taxon>
        <taxon>Anaerobranca</taxon>
    </lineage>
</organism>
<comment type="similarity">
    <text evidence="1">Belongs to the ArsC family.</text>
</comment>
<reference evidence="3" key="1">
    <citation type="submission" date="2016-11" db="EMBL/GenBank/DDBJ databases">
        <authorList>
            <person name="Varghese N."/>
            <person name="Submissions S."/>
        </authorList>
    </citation>
    <scope>NUCLEOTIDE SEQUENCE [LARGE SCALE GENOMIC DNA]</scope>
    <source>
        <strain evidence="3">DSM 14826</strain>
    </source>
</reference>
<dbReference type="InterPro" id="IPR006660">
    <property type="entry name" value="Arsenate_reductase-like"/>
</dbReference>
<evidence type="ECO:0000256" key="1">
    <source>
        <dbReference type="PROSITE-ProRule" id="PRU01282"/>
    </source>
</evidence>
<sequence>MTLFNKNGKMYKELNLKDQINVLEEDKLIELLASNPMLLKRPILTNFKDKVLVGFKEKEYLSL</sequence>
<dbReference type="SUPFAM" id="SSF52833">
    <property type="entry name" value="Thioredoxin-like"/>
    <property type="match status" value="1"/>
</dbReference>
<dbReference type="PROSITE" id="PS51353">
    <property type="entry name" value="ARSC"/>
    <property type="match status" value="1"/>
</dbReference>
<protein>
    <submittedName>
        <fullName evidence="2">ArsC family protein</fullName>
    </submittedName>
</protein>
<dbReference type="STRING" id="1120989.SAMN02745227_00843"/>